<accession>A0A699JCS4</accession>
<reference evidence="13" key="1">
    <citation type="journal article" date="2019" name="Sci. Rep.">
        <title>Draft genome of Tanacetum cinerariifolium, the natural source of mosquito coil.</title>
        <authorList>
            <person name="Yamashiro T."/>
            <person name="Shiraishi A."/>
            <person name="Satake H."/>
            <person name="Nakayama K."/>
        </authorList>
    </citation>
    <scope>NUCLEOTIDE SEQUENCE</scope>
</reference>
<dbReference type="InterPro" id="IPR041577">
    <property type="entry name" value="RT_RNaseH_2"/>
</dbReference>
<evidence type="ECO:0000256" key="5">
    <source>
        <dbReference type="ARBA" id="ARBA00022842"/>
    </source>
</evidence>
<dbReference type="GO" id="GO:0003887">
    <property type="term" value="F:DNA-directed DNA polymerase activity"/>
    <property type="evidence" value="ECO:0007669"/>
    <property type="project" value="UniProtKB-KW"/>
</dbReference>
<evidence type="ECO:0000256" key="4">
    <source>
        <dbReference type="ARBA" id="ARBA00022801"/>
    </source>
</evidence>
<keyword evidence="7 13" id="KW-0695">RNA-directed DNA polymerase</keyword>
<dbReference type="GO" id="GO:0046872">
    <property type="term" value="F:metal ion binding"/>
    <property type="evidence" value="ECO:0007669"/>
    <property type="project" value="UniProtKB-KW"/>
</dbReference>
<dbReference type="Pfam" id="PF17921">
    <property type="entry name" value="Integrase_H2C2"/>
    <property type="match status" value="1"/>
</dbReference>
<evidence type="ECO:0000256" key="7">
    <source>
        <dbReference type="ARBA" id="ARBA00022918"/>
    </source>
</evidence>
<dbReference type="InterPro" id="IPR056924">
    <property type="entry name" value="SH3_Tf2-1"/>
</dbReference>
<dbReference type="PROSITE" id="PS50994">
    <property type="entry name" value="INTEGRASE"/>
    <property type="match status" value="1"/>
</dbReference>
<dbReference type="PANTHER" id="PTHR37984:SF5">
    <property type="entry name" value="PROTEIN NYNRIN-LIKE"/>
    <property type="match status" value="1"/>
</dbReference>
<keyword evidence="10" id="KW-0233">DNA recombination</keyword>
<dbReference type="GO" id="GO:0003677">
    <property type="term" value="F:DNA binding"/>
    <property type="evidence" value="ECO:0007669"/>
    <property type="project" value="UniProtKB-KW"/>
</dbReference>
<evidence type="ECO:0000256" key="6">
    <source>
        <dbReference type="ARBA" id="ARBA00022908"/>
    </source>
</evidence>
<evidence type="ECO:0000256" key="1">
    <source>
        <dbReference type="ARBA" id="ARBA00022670"/>
    </source>
</evidence>
<dbReference type="GO" id="GO:0004190">
    <property type="term" value="F:aspartic-type endopeptidase activity"/>
    <property type="evidence" value="ECO:0007669"/>
    <property type="project" value="UniProtKB-KW"/>
</dbReference>
<dbReference type="GO" id="GO:0006508">
    <property type="term" value="P:proteolysis"/>
    <property type="evidence" value="ECO:0007669"/>
    <property type="project" value="UniProtKB-KW"/>
</dbReference>
<sequence>YTKFSKCNFWLESIQFLGHVINNKGVHVDPTKIEAIRNWYAPTTPTEKNKKYEWSKEEEEVFRLLKQKLCSAPILSFLEGSEDFVVYCDASLKGFRAILVQSEKRIWLLLFGGLMDLIMHESHKSKYSIHPGSEKMYQDLKKLYWWLNIKAKIATYTSLICAKEKITMDFVSGLPRTSSGYDSIWVIVDRLKKSAYFLPMKKTDSIEKLTQLYLKKVVYRLGVPVSTIPDQDSRFPPGFWRSLQKALGTDVNMSTTYHPKMDGQIERMIQTLEDMLRDCVIDFGSNANQLEFDVGDMVILNVSSWKDVICFGKRGKLSPRYIRPFKVIDRIGPMAYKLELPDKLYGIHDTFHVSYLKKFMATENLVIPLEEIQLDDKLHFIKKSVDVIDREVKQLKQS</sequence>
<evidence type="ECO:0000256" key="8">
    <source>
        <dbReference type="ARBA" id="ARBA00022932"/>
    </source>
</evidence>
<proteinExistence type="predicted"/>
<evidence type="ECO:0000256" key="3">
    <source>
        <dbReference type="ARBA" id="ARBA00022750"/>
    </source>
</evidence>
<dbReference type="EMBL" id="BKCJ010398224">
    <property type="protein sequence ID" value="GFA28491.1"/>
    <property type="molecule type" value="Genomic_DNA"/>
</dbReference>
<dbReference type="AlphaFoldDB" id="A0A699JCS4"/>
<keyword evidence="9" id="KW-0238">DNA-binding</keyword>
<keyword evidence="1" id="KW-0645">Protease</keyword>
<dbReference type="InterPro" id="IPR050951">
    <property type="entry name" value="Retrovirus_Pol_polyprotein"/>
</dbReference>
<dbReference type="GO" id="GO:0006310">
    <property type="term" value="P:DNA recombination"/>
    <property type="evidence" value="ECO:0007669"/>
    <property type="project" value="UniProtKB-KW"/>
</dbReference>
<dbReference type="GO" id="GO:0003964">
    <property type="term" value="F:RNA-directed DNA polymerase activity"/>
    <property type="evidence" value="ECO:0007669"/>
    <property type="project" value="UniProtKB-KW"/>
</dbReference>
<keyword evidence="4" id="KW-0378">Hydrolase</keyword>
<keyword evidence="8" id="KW-0808">Transferase</keyword>
<evidence type="ECO:0000256" key="9">
    <source>
        <dbReference type="ARBA" id="ARBA00023125"/>
    </source>
</evidence>
<dbReference type="InterPro" id="IPR001584">
    <property type="entry name" value="Integrase_cat-core"/>
</dbReference>
<dbReference type="Pfam" id="PF24626">
    <property type="entry name" value="SH3_Tf2-1"/>
    <property type="match status" value="1"/>
</dbReference>
<dbReference type="Gene3D" id="3.30.420.10">
    <property type="entry name" value="Ribonuclease H-like superfamily/Ribonuclease H"/>
    <property type="match status" value="1"/>
</dbReference>
<dbReference type="InterPro" id="IPR041588">
    <property type="entry name" value="Integrase_H2C2"/>
</dbReference>
<comment type="caution">
    <text evidence="13">The sequence shown here is derived from an EMBL/GenBank/DDBJ whole genome shotgun (WGS) entry which is preliminary data.</text>
</comment>
<evidence type="ECO:0000313" key="13">
    <source>
        <dbReference type="EMBL" id="GFA28491.1"/>
    </source>
</evidence>
<feature type="domain" description="Integrase catalytic" evidence="12">
    <location>
        <begin position="153"/>
        <end position="277"/>
    </location>
</feature>
<dbReference type="InterPro" id="IPR036397">
    <property type="entry name" value="RNaseH_sf"/>
</dbReference>
<dbReference type="Pfam" id="PF17919">
    <property type="entry name" value="RT_RNaseH_2"/>
    <property type="match status" value="1"/>
</dbReference>
<dbReference type="SUPFAM" id="SSF53098">
    <property type="entry name" value="Ribonuclease H-like"/>
    <property type="match status" value="1"/>
</dbReference>
<evidence type="ECO:0000256" key="2">
    <source>
        <dbReference type="ARBA" id="ARBA00022723"/>
    </source>
</evidence>
<dbReference type="Gene3D" id="1.10.340.70">
    <property type="match status" value="1"/>
</dbReference>
<dbReference type="SUPFAM" id="SSF56672">
    <property type="entry name" value="DNA/RNA polymerases"/>
    <property type="match status" value="1"/>
</dbReference>
<keyword evidence="8" id="KW-0548">Nucleotidyltransferase</keyword>
<dbReference type="InterPro" id="IPR043502">
    <property type="entry name" value="DNA/RNA_pol_sf"/>
</dbReference>
<evidence type="ECO:0000256" key="11">
    <source>
        <dbReference type="ARBA" id="ARBA00023268"/>
    </source>
</evidence>
<dbReference type="GO" id="GO:0015074">
    <property type="term" value="P:DNA integration"/>
    <property type="evidence" value="ECO:0007669"/>
    <property type="project" value="UniProtKB-KW"/>
</dbReference>
<organism evidence="13">
    <name type="scientific">Tanacetum cinerariifolium</name>
    <name type="common">Dalmatian daisy</name>
    <name type="synonym">Chrysanthemum cinerariifolium</name>
    <dbReference type="NCBI Taxonomy" id="118510"/>
    <lineage>
        <taxon>Eukaryota</taxon>
        <taxon>Viridiplantae</taxon>
        <taxon>Streptophyta</taxon>
        <taxon>Embryophyta</taxon>
        <taxon>Tracheophyta</taxon>
        <taxon>Spermatophyta</taxon>
        <taxon>Magnoliopsida</taxon>
        <taxon>eudicotyledons</taxon>
        <taxon>Gunneridae</taxon>
        <taxon>Pentapetalae</taxon>
        <taxon>asterids</taxon>
        <taxon>campanulids</taxon>
        <taxon>Asterales</taxon>
        <taxon>Asteraceae</taxon>
        <taxon>Asteroideae</taxon>
        <taxon>Anthemideae</taxon>
        <taxon>Anthemidinae</taxon>
        <taxon>Tanacetum</taxon>
    </lineage>
</organism>
<feature type="non-terminal residue" evidence="13">
    <location>
        <position position="1"/>
    </location>
</feature>
<keyword evidence="3" id="KW-0064">Aspartyl protease</keyword>
<keyword evidence="2" id="KW-0479">Metal-binding</keyword>
<evidence type="ECO:0000259" key="12">
    <source>
        <dbReference type="PROSITE" id="PS50994"/>
    </source>
</evidence>
<dbReference type="PANTHER" id="PTHR37984">
    <property type="entry name" value="PROTEIN CBG26694"/>
    <property type="match status" value="1"/>
</dbReference>
<protein>
    <submittedName>
        <fullName evidence="13">Reverse transcriptase domain-containing protein</fullName>
    </submittedName>
</protein>
<keyword evidence="5" id="KW-0460">Magnesium</keyword>
<keyword evidence="11" id="KW-0511">Multifunctional enzyme</keyword>
<keyword evidence="8" id="KW-0239">DNA-directed DNA polymerase</keyword>
<name>A0A699JCS4_TANCI</name>
<keyword evidence="6" id="KW-0229">DNA integration</keyword>
<gene>
    <name evidence="13" type="ORF">Tci_600463</name>
</gene>
<evidence type="ECO:0000256" key="10">
    <source>
        <dbReference type="ARBA" id="ARBA00023172"/>
    </source>
</evidence>
<dbReference type="InterPro" id="IPR012337">
    <property type="entry name" value="RNaseH-like_sf"/>
</dbReference>